<evidence type="ECO:0000256" key="9">
    <source>
        <dbReference type="ARBA" id="ARBA00023251"/>
    </source>
</evidence>
<comment type="subcellular location">
    <subcellularLocation>
        <location evidence="1">Cell membrane</location>
        <topology evidence="1">Multi-pass membrane protein</topology>
    </subcellularLocation>
</comment>
<dbReference type="GO" id="GO:0046677">
    <property type="term" value="P:response to antibiotic"/>
    <property type="evidence" value="ECO:0007669"/>
    <property type="project" value="UniProtKB-KW"/>
</dbReference>
<evidence type="ECO:0000256" key="8">
    <source>
        <dbReference type="ARBA" id="ARBA00023136"/>
    </source>
</evidence>
<gene>
    <name evidence="11" type="ORF">B9R14_06175</name>
</gene>
<dbReference type="PANTHER" id="PTHR43823:SF3">
    <property type="entry name" value="MULTIDRUG EXPORT PROTEIN MEPA"/>
    <property type="match status" value="1"/>
</dbReference>
<evidence type="ECO:0000256" key="2">
    <source>
        <dbReference type="ARBA" id="ARBA00008417"/>
    </source>
</evidence>
<dbReference type="GO" id="GO:0015297">
    <property type="term" value="F:antiporter activity"/>
    <property type="evidence" value="ECO:0007669"/>
    <property type="project" value="InterPro"/>
</dbReference>
<organism evidence="11 12">
    <name type="scientific">Acetivibrio saccincola</name>
    <dbReference type="NCBI Taxonomy" id="1677857"/>
    <lineage>
        <taxon>Bacteria</taxon>
        <taxon>Bacillati</taxon>
        <taxon>Bacillota</taxon>
        <taxon>Clostridia</taxon>
        <taxon>Eubacteriales</taxon>
        <taxon>Oscillospiraceae</taxon>
        <taxon>Acetivibrio</taxon>
    </lineage>
</organism>
<dbReference type="InterPro" id="IPR051327">
    <property type="entry name" value="MATE_MepA_subfamily"/>
</dbReference>
<dbReference type="PANTHER" id="PTHR43823">
    <property type="entry name" value="SPORULATION PROTEIN YKVU"/>
    <property type="match status" value="1"/>
</dbReference>
<dbReference type="OrthoDB" id="305360at2"/>
<dbReference type="AlphaFoldDB" id="A0A2S8R9C4"/>
<feature type="transmembrane region" description="Helical" evidence="10">
    <location>
        <begin position="395"/>
        <end position="413"/>
    </location>
</feature>
<accession>A0A2S8R9C4</accession>
<sequence>MKVLKEEKNLEKSILKKFFKYVSLNVLGMMGTSFYVLIDTFFISKAEGALGMAALNFSIPVFCVIQGLGLMIGIGGATRYSILKSQKQDREANIVFSTCIKAGIIISFLLVMIGAFASEFLASTLGADMSTLAMTKAYMLTILCFAPFFILNNIIIAFVRNDSNPKLSMAAMLSGSFSNIILDYILMFPFGLGMFGAAFATCLAQIVSIGVLSIHFIKKKNNFKYVYDKGNKSFISDIFSLGLSSFVNEISTSAVFIAFNLVILNLKGNLGVASYGIVANVSIVAISMFIGIAQGVQPLISRFYGLGEYKTVRKVLKFSLFTSVIVAAVIYAGIYFNTHDIIRIFNSEQSAEIAHITESGLKIYFIGFLFAGINIIMSTYLSAMEYAKEGFTISLLRGCVIIVPLVLLLSRVWGMTGVWSSFVLAECIVTMLVIFMAGFRKKVQIKNKIKTKSEVKCINA</sequence>
<feature type="transmembrane region" description="Helical" evidence="10">
    <location>
        <begin position="171"/>
        <end position="191"/>
    </location>
</feature>
<feature type="transmembrane region" description="Helical" evidence="10">
    <location>
        <begin position="272"/>
        <end position="294"/>
    </location>
</feature>
<evidence type="ECO:0000313" key="12">
    <source>
        <dbReference type="Proteomes" id="UP000239720"/>
    </source>
</evidence>
<feature type="transmembrane region" description="Helical" evidence="10">
    <location>
        <begin position="94"/>
        <end position="117"/>
    </location>
</feature>
<dbReference type="NCBIfam" id="TIGR00797">
    <property type="entry name" value="matE"/>
    <property type="match status" value="1"/>
</dbReference>
<dbReference type="Pfam" id="PF01554">
    <property type="entry name" value="MatE"/>
    <property type="match status" value="2"/>
</dbReference>
<dbReference type="Proteomes" id="UP000239720">
    <property type="component" value="Unassembled WGS sequence"/>
</dbReference>
<keyword evidence="7 10" id="KW-1133">Transmembrane helix</keyword>
<dbReference type="InterPro" id="IPR045070">
    <property type="entry name" value="MATE_MepA-like"/>
</dbReference>
<feature type="transmembrane region" description="Helical" evidence="10">
    <location>
        <begin position="197"/>
        <end position="217"/>
    </location>
</feature>
<evidence type="ECO:0000313" key="11">
    <source>
        <dbReference type="EMBL" id="PQQ66376.1"/>
    </source>
</evidence>
<feature type="transmembrane region" description="Helical" evidence="10">
    <location>
        <begin position="137"/>
        <end position="159"/>
    </location>
</feature>
<keyword evidence="9" id="KW-0046">Antibiotic resistance</keyword>
<dbReference type="PIRSF" id="PIRSF006603">
    <property type="entry name" value="DinF"/>
    <property type="match status" value="1"/>
</dbReference>
<name>A0A2S8R9C4_9FIRM</name>
<evidence type="ECO:0000256" key="1">
    <source>
        <dbReference type="ARBA" id="ARBA00004651"/>
    </source>
</evidence>
<proteinExistence type="inferred from homology"/>
<dbReference type="CDD" id="cd13143">
    <property type="entry name" value="MATE_MepA_like"/>
    <property type="match status" value="1"/>
</dbReference>
<comment type="caution">
    <text evidence="11">The sequence shown here is derived from an EMBL/GenBank/DDBJ whole genome shotgun (WGS) entry which is preliminary data.</text>
</comment>
<feature type="transmembrane region" description="Helical" evidence="10">
    <location>
        <begin position="419"/>
        <end position="439"/>
    </location>
</feature>
<dbReference type="GO" id="GO:0042910">
    <property type="term" value="F:xenobiotic transmembrane transporter activity"/>
    <property type="evidence" value="ECO:0007669"/>
    <property type="project" value="InterPro"/>
</dbReference>
<keyword evidence="6 10" id="KW-0812">Transmembrane</keyword>
<dbReference type="InterPro" id="IPR002528">
    <property type="entry name" value="MATE_fam"/>
</dbReference>
<keyword evidence="8 10" id="KW-0472">Membrane</keyword>
<dbReference type="GO" id="GO:0005886">
    <property type="term" value="C:plasma membrane"/>
    <property type="evidence" value="ECO:0007669"/>
    <property type="project" value="UniProtKB-SubCell"/>
</dbReference>
<dbReference type="InterPro" id="IPR048279">
    <property type="entry name" value="MdtK-like"/>
</dbReference>
<reference evidence="11 12" key="1">
    <citation type="journal article" date="2018" name="Syst. Appl. Microbiol.">
        <title>Characterization and high-quality draft genome sequence of Herbivorax saccincola A7, an anaerobic, alkaliphilic, thermophilic, cellulolytic, and xylanolytic bacterium.</title>
        <authorList>
            <person name="Aikawa S."/>
            <person name="Baramee S."/>
            <person name="Sermsathanaswadi J."/>
            <person name="Thianheng P."/>
            <person name="Tachaapaikoon C."/>
            <person name="Shikata A."/>
            <person name="Waeonukul R."/>
            <person name="Pason P."/>
            <person name="Ratanakhanokchai K."/>
            <person name="Kosugi A."/>
        </authorList>
    </citation>
    <scope>NUCLEOTIDE SEQUENCE [LARGE SCALE GENOMIC DNA]</scope>
    <source>
        <strain evidence="11 12">A7</strain>
    </source>
</reference>
<feature type="transmembrane region" description="Helical" evidence="10">
    <location>
        <begin position="21"/>
        <end position="43"/>
    </location>
</feature>
<evidence type="ECO:0000256" key="4">
    <source>
        <dbReference type="ARBA" id="ARBA00022448"/>
    </source>
</evidence>
<keyword evidence="4" id="KW-0813">Transport</keyword>
<evidence type="ECO:0000256" key="7">
    <source>
        <dbReference type="ARBA" id="ARBA00022989"/>
    </source>
</evidence>
<feature type="transmembrane region" description="Helical" evidence="10">
    <location>
        <begin position="363"/>
        <end position="383"/>
    </location>
</feature>
<feature type="transmembrane region" description="Helical" evidence="10">
    <location>
        <begin position="238"/>
        <end position="266"/>
    </location>
</feature>
<evidence type="ECO:0000256" key="6">
    <source>
        <dbReference type="ARBA" id="ARBA00022692"/>
    </source>
</evidence>
<comment type="similarity">
    <text evidence="2">Belongs to the multi antimicrobial extrusion (MATE) (TC 2.A.66.1) family. MepA subfamily.</text>
</comment>
<feature type="transmembrane region" description="Helical" evidence="10">
    <location>
        <begin position="315"/>
        <end position="336"/>
    </location>
</feature>
<dbReference type="EMBL" id="NEMB01000003">
    <property type="protein sequence ID" value="PQQ66376.1"/>
    <property type="molecule type" value="Genomic_DNA"/>
</dbReference>
<evidence type="ECO:0000256" key="3">
    <source>
        <dbReference type="ARBA" id="ARBA00022106"/>
    </source>
</evidence>
<keyword evidence="5" id="KW-1003">Cell membrane</keyword>
<protein>
    <recommendedName>
        <fullName evidence="3">Multidrug export protein MepA</fullName>
    </recommendedName>
</protein>
<evidence type="ECO:0000256" key="10">
    <source>
        <dbReference type="SAM" id="Phobius"/>
    </source>
</evidence>
<evidence type="ECO:0000256" key="5">
    <source>
        <dbReference type="ARBA" id="ARBA00022475"/>
    </source>
</evidence>
<feature type="transmembrane region" description="Helical" evidence="10">
    <location>
        <begin position="49"/>
        <end position="74"/>
    </location>
</feature>